<evidence type="ECO:0000256" key="2">
    <source>
        <dbReference type="ARBA" id="ARBA00004496"/>
    </source>
</evidence>
<dbReference type="EMBL" id="VJMJ01000085">
    <property type="protein sequence ID" value="KAF0737047.1"/>
    <property type="molecule type" value="Genomic_DNA"/>
</dbReference>
<protein>
    <submittedName>
        <fullName evidence="5">Uncharacterized protein</fullName>
    </submittedName>
</protein>
<dbReference type="Proteomes" id="UP000481153">
    <property type="component" value="Unassembled WGS sequence"/>
</dbReference>
<evidence type="ECO:0000313" key="6">
    <source>
        <dbReference type="Proteomes" id="UP000481153"/>
    </source>
</evidence>
<evidence type="ECO:0000313" key="5">
    <source>
        <dbReference type="EMBL" id="KAF0737047.1"/>
    </source>
</evidence>
<evidence type="ECO:0000256" key="1">
    <source>
        <dbReference type="ARBA" id="ARBA00004123"/>
    </source>
</evidence>
<dbReference type="AlphaFoldDB" id="A0A6G0XAD4"/>
<sequence>MPRFAAMSTRRRGRNCRQELAKQAKMYSSVLVRGFSTGNIAVVDKRSWLEVCDEKHRYGANLRAYYKEWKRYEGPKPDFFEWLDDESIEVEGVPRTKLESETVLYCDPSERQRFELEIRHGLLFRKSTQEIVDTGEDGWIFVLRDGILYGSEKVTTQVPRIHHTSLVGGECVQTAGMMVVSDGTLKIIYPHSGHYRPSEYELLVLLRFLEEHGIVHQDVLVDVQRVQKVARETVNGVKAKKIDSAHFWNAQKVLDFLEMKEWAWRIDLFYDLETMVARLNSRHQSLDLPSDASSDPVVCACTEGDMVDIIDGSS</sequence>
<keyword evidence="3" id="KW-0963">Cytoplasm</keyword>
<organism evidence="5 6">
    <name type="scientific">Aphanomyces euteiches</name>
    <dbReference type="NCBI Taxonomy" id="100861"/>
    <lineage>
        <taxon>Eukaryota</taxon>
        <taxon>Sar</taxon>
        <taxon>Stramenopiles</taxon>
        <taxon>Oomycota</taxon>
        <taxon>Saprolegniomycetes</taxon>
        <taxon>Saprolegniales</taxon>
        <taxon>Verrucalvaceae</taxon>
        <taxon>Aphanomyces</taxon>
    </lineage>
</organism>
<name>A0A6G0XAD4_9STRA</name>
<dbReference type="VEuPathDB" id="FungiDB:AeMF1_018589"/>
<gene>
    <name evidence="5" type="ORF">Ae201684_006855</name>
</gene>
<dbReference type="GO" id="GO:0005634">
    <property type="term" value="C:nucleus"/>
    <property type="evidence" value="ECO:0007669"/>
    <property type="project" value="UniProtKB-SubCell"/>
</dbReference>
<dbReference type="PANTHER" id="PTHR31250:SF27">
    <property type="entry name" value="IQ DOMAIN-CONTAINING PROTEIN IQM5"/>
    <property type="match status" value="1"/>
</dbReference>
<dbReference type="InterPro" id="IPR044159">
    <property type="entry name" value="IQM"/>
</dbReference>
<keyword evidence="6" id="KW-1185">Reference proteome</keyword>
<reference evidence="5 6" key="1">
    <citation type="submission" date="2019-07" db="EMBL/GenBank/DDBJ databases">
        <title>Genomics analysis of Aphanomyces spp. identifies a new class of oomycete effector associated with host adaptation.</title>
        <authorList>
            <person name="Gaulin E."/>
        </authorList>
    </citation>
    <scope>NUCLEOTIDE SEQUENCE [LARGE SCALE GENOMIC DNA]</scope>
    <source>
        <strain evidence="5 6">ATCC 201684</strain>
    </source>
</reference>
<dbReference type="GO" id="GO:0005737">
    <property type="term" value="C:cytoplasm"/>
    <property type="evidence" value="ECO:0007669"/>
    <property type="project" value="UniProtKB-SubCell"/>
</dbReference>
<evidence type="ECO:0000256" key="3">
    <source>
        <dbReference type="ARBA" id="ARBA00022490"/>
    </source>
</evidence>
<accession>A0A6G0XAD4</accession>
<dbReference type="PANTHER" id="PTHR31250">
    <property type="entry name" value="IQ DOMAIN-CONTAINING PROTEIN IQM3"/>
    <property type="match status" value="1"/>
</dbReference>
<evidence type="ECO:0000256" key="4">
    <source>
        <dbReference type="ARBA" id="ARBA00023242"/>
    </source>
</evidence>
<keyword evidence="4" id="KW-0539">Nucleus</keyword>
<comment type="caution">
    <text evidence="5">The sequence shown here is derived from an EMBL/GenBank/DDBJ whole genome shotgun (WGS) entry which is preliminary data.</text>
</comment>
<comment type="subcellular location">
    <subcellularLocation>
        <location evidence="2">Cytoplasm</location>
    </subcellularLocation>
    <subcellularLocation>
        <location evidence="1">Nucleus</location>
    </subcellularLocation>
</comment>
<proteinExistence type="predicted"/>